<proteinExistence type="predicted"/>
<comment type="caution">
    <text evidence="1">The sequence shown here is derived from an EMBL/GenBank/DDBJ whole genome shotgun (WGS) entry which is preliminary data.</text>
</comment>
<evidence type="ECO:0000313" key="1">
    <source>
        <dbReference type="EMBL" id="GAA3521862.1"/>
    </source>
</evidence>
<accession>A0ABP6UTB7</accession>
<organism evidence="1 2">
    <name type="scientific">Aquimarina addita</name>
    <dbReference type="NCBI Taxonomy" id="870485"/>
    <lineage>
        <taxon>Bacteria</taxon>
        <taxon>Pseudomonadati</taxon>
        <taxon>Bacteroidota</taxon>
        <taxon>Flavobacteriia</taxon>
        <taxon>Flavobacteriales</taxon>
        <taxon>Flavobacteriaceae</taxon>
        <taxon>Aquimarina</taxon>
    </lineage>
</organism>
<evidence type="ECO:0000313" key="2">
    <source>
        <dbReference type="Proteomes" id="UP001500459"/>
    </source>
</evidence>
<dbReference type="Proteomes" id="UP001500459">
    <property type="component" value="Unassembled WGS sequence"/>
</dbReference>
<keyword evidence="2" id="KW-1185">Reference proteome</keyword>
<reference evidence="2" key="1">
    <citation type="journal article" date="2019" name="Int. J. Syst. Evol. Microbiol.">
        <title>The Global Catalogue of Microorganisms (GCM) 10K type strain sequencing project: providing services to taxonomists for standard genome sequencing and annotation.</title>
        <authorList>
            <consortium name="The Broad Institute Genomics Platform"/>
            <consortium name="The Broad Institute Genome Sequencing Center for Infectious Disease"/>
            <person name="Wu L."/>
            <person name="Ma J."/>
        </authorList>
    </citation>
    <scope>NUCLEOTIDE SEQUENCE [LARGE SCALE GENOMIC DNA]</scope>
    <source>
        <strain evidence="2">JCM 17106</strain>
    </source>
</reference>
<protein>
    <submittedName>
        <fullName evidence="1">Uncharacterized protein</fullName>
    </submittedName>
</protein>
<gene>
    <name evidence="1" type="ORF">GCM10022393_40390</name>
</gene>
<dbReference type="EMBL" id="BAABCW010000027">
    <property type="protein sequence ID" value="GAA3521862.1"/>
    <property type="molecule type" value="Genomic_DNA"/>
</dbReference>
<name>A0ABP6UTB7_9FLAO</name>
<sequence length="68" mass="8044">MGKIDRKKHYSRLKKIIITGIIRSTQFNNLNDRLREMYSKSMPVLYSIPIIHMDPQQAESITEYITAF</sequence>